<organism evidence="1 2">
    <name type="scientific">Panicum virgatum</name>
    <name type="common">Blackwell switchgrass</name>
    <dbReference type="NCBI Taxonomy" id="38727"/>
    <lineage>
        <taxon>Eukaryota</taxon>
        <taxon>Viridiplantae</taxon>
        <taxon>Streptophyta</taxon>
        <taxon>Embryophyta</taxon>
        <taxon>Tracheophyta</taxon>
        <taxon>Spermatophyta</taxon>
        <taxon>Magnoliopsida</taxon>
        <taxon>Liliopsida</taxon>
        <taxon>Poales</taxon>
        <taxon>Poaceae</taxon>
        <taxon>PACMAD clade</taxon>
        <taxon>Panicoideae</taxon>
        <taxon>Panicodae</taxon>
        <taxon>Paniceae</taxon>
        <taxon>Panicinae</taxon>
        <taxon>Panicum</taxon>
        <taxon>Panicum sect. Hiantes</taxon>
    </lineage>
</organism>
<comment type="caution">
    <text evidence="1">The sequence shown here is derived from an EMBL/GenBank/DDBJ whole genome shotgun (WGS) entry which is preliminary data.</text>
</comment>
<evidence type="ECO:0000313" key="2">
    <source>
        <dbReference type="Proteomes" id="UP000823388"/>
    </source>
</evidence>
<name>A0A8T0U7D4_PANVG</name>
<sequence>MGNDLFALASPSAVASKPVAAARRPGPCCCCSRRRQPADPPPLNLLPPPAAAAPCCSTLLVLTLHPATARPPHGCSGSEAFSVRWMLQRQPTGKIRIQFSLP</sequence>
<accession>A0A8T0U7D4</accession>
<keyword evidence="2" id="KW-1185">Reference proteome</keyword>
<dbReference type="EMBL" id="CM029042">
    <property type="protein sequence ID" value="KAG2616953.1"/>
    <property type="molecule type" value="Genomic_DNA"/>
</dbReference>
<reference evidence="1" key="1">
    <citation type="submission" date="2020-05" db="EMBL/GenBank/DDBJ databases">
        <title>WGS assembly of Panicum virgatum.</title>
        <authorList>
            <person name="Lovell J.T."/>
            <person name="Jenkins J."/>
            <person name="Shu S."/>
            <person name="Juenger T.E."/>
            <person name="Schmutz J."/>
        </authorList>
    </citation>
    <scope>NUCLEOTIDE SEQUENCE</scope>
    <source>
        <strain evidence="1">AP13</strain>
    </source>
</reference>
<dbReference type="AlphaFoldDB" id="A0A8T0U7D4"/>
<gene>
    <name evidence="1" type="ORF">PVAP13_3NG177506</name>
</gene>
<evidence type="ECO:0000313" key="1">
    <source>
        <dbReference type="EMBL" id="KAG2616953.1"/>
    </source>
</evidence>
<dbReference type="Proteomes" id="UP000823388">
    <property type="component" value="Chromosome 3N"/>
</dbReference>
<proteinExistence type="predicted"/>
<protein>
    <submittedName>
        <fullName evidence="1">Uncharacterized protein</fullName>
    </submittedName>
</protein>